<dbReference type="Proteomes" id="UP000029052">
    <property type="component" value="Unassembled WGS sequence"/>
</dbReference>
<dbReference type="InterPro" id="IPR036217">
    <property type="entry name" value="MethylDNA_cys_MeTrfase_DNAb"/>
</dbReference>
<feature type="domain" description="Methylated-DNA-[protein]-cysteine S-methyltransferase DNA binding" evidence="7">
    <location>
        <begin position="5"/>
        <end position="86"/>
    </location>
</feature>
<dbReference type="InterPro" id="IPR001497">
    <property type="entry name" value="MethylDNA_cys_MeTrfase_AS"/>
</dbReference>
<dbReference type="PANTHER" id="PTHR42942:SF1">
    <property type="entry name" value="ALKYLTRANSFERASE-LIKE PROTEIN 1"/>
    <property type="match status" value="1"/>
</dbReference>
<comment type="catalytic activity">
    <reaction evidence="6">
        <text>a 6-O-methyl-2'-deoxyguanosine in DNA + L-cysteinyl-[protein] = S-methyl-L-cysteinyl-[protein] + a 2'-deoxyguanosine in DNA</text>
        <dbReference type="Rhea" id="RHEA:24000"/>
        <dbReference type="Rhea" id="RHEA-COMP:10131"/>
        <dbReference type="Rhea" id="RHEA-COMP:10132"/>
        <dbReference type="Rhea" id="RHEA-COMP:11367"/>
        <dbReference type="Rhea" id="RHEA-COMP:11368"/>
        <dbReference type="ChEBI" id="CHEBI:29950"/>
        <dbReference type="ChEBI" id="CHEBI:82612"/>
        <dbReference type="ChEBI" id="CHEBI:85445"/>
        <dbReference type="ChEBI" id="CHEBI:85448"/>
        <dbReference type="EC" id="2.1.1.63"/>
    </reaction>
</comment>
<gene>
    <name evidence="8" type="ORF">BMAGN_0806</name>
</gene>
<dbReference type="RefSeq" id="WP_022859391.1">
    <property type="nucleotide sequence ID" value="NZ_JGZB01000010.1"/>
</dbReference>
<keyword evidence="2 8" id="KW-0489">Methyltransferase</keyword>
<evidence type="ECO:0000256" key="4">
    <source>
        <dbReference type="ARBA" id="ARBA00022763"/>
    </source>
</evidence>
<dbReference type="EC" id="2.1.1.63" evidence="8"/>
<evidence type="ECO:0000313" key="9">
    <source>
        <dbReference type="Proteomes" id="UP000029052"/>
    </source>
</evidence>
<evidence type="ECO:0000256" key="1">
    <source>
        <dbReference type="ARBA" id="ARBA00001286"/>
    </source>
</evidence>
<evidence type="ECO:0000256" key="3">
    <source>
        <dbReference type="ARBA" id="ARBA00022679"/>
    </source>
</evidence>
<organism evidence="8 9">
    <name type="scientific">Bifidobacterium magnum</name>
    <dbReference type="NCBI Taxonomy" id="1692"/>
    <lineage>
        <taxon>Bacteria</taxon>
        <taxon>Bacillati</taxon>
        <taxon>Actinomycetota</taxon>
        <taxon>Actinomycetes</taxon>
        <taxon>Bifidobacteriales</taxon>
        <taxon>Bifidobacteriaceae</taxon>
        <taxon>Bifidobacterium</taxon>
    </lineage>
</organism>
<dbReference type="InterPro" id="IPR036388">
    <property type="entry name" value="WH-like_DNA-bd_sf"/>
</dbReference>
<evidence type="ECO:0000256" key="5">
    <source>
        <dbReference type="ARBA" id="ARBA00023204"/>
    </source>
</evidence>
<dbReference type="CDD" id="cd06445">
    <property type="entry name" value="ATase"/>
    <property type="match status" value="1"/>
</dbReference>
<comment type="catalytic activity">
    <reaction evidence="1">
        <text>a 4-O-methyl-thymidine in DNA + L-cysteinyl-[protein] = a thymidine in DNA + S-methyl-L-cysteinyl-[protein]</text>
        <dbReference type="Rhea" id="RHEA:53428"/>
        <dbReference type="Rhea" id="RHEA-COMP:10131"/>
        <dbReference type="Rhea" id="RHEA-COMP:10132"/>
        <dbReference type="Rhea" id="RHEA-COMP:13555"/>
        <dbReference type="Rhea" id="RHEA-COMP:13556"/>
        <dbReference type="ChEBI" id="CHEBI:29950"/>
        <dbReference type="ChEBI" id="CHEBI:82612"/>
        <dbReference type="ChEBI" id="CHEBI:137386"/>
        <dbReference type="ChEBI" id="CHEBI:137387"/>
        <dbReference type="EC" id="2.1.1.63"/>
    </reaction>
</comment>
<keyword evidence="9" id="KW-1185">Reference proteome</keyword>
<reference evidence="8 9" key="1">
    <citation type="submission" date="2014-03" db="EMBL/GenBank/DDBJ databases">
        <title>Genomics of Bifidobacteria.</title>
        <authorList>
            <person name="Ventura M."/>
            <person name="Milani C."/>
            <person name="Lugli G.A."/>
        </authorList>
    </citation>
    <scope>NUCLEOTIDE SEQUENCE [LARGE SCALE GENOMIC DNA]</scope>
    <source>
        <strain evidence="8 9">LMG 11591</strain>
    </source>
</reference>
<keyword evidence="3 8" id="KW-0808">Transferase</keyword>
<dbReference type="Gene3D" id="1.10.10.10">
    <property type="entry name" value="Winged helix-like DNA-binding domain superfamily/Winged helix DNA-binding domain"/>
    <property type="match status" value="1"/>
</dbReference>
<evidence type="ECO:0000256" key="2">
    <source>
        <dbReference type="ARBA" id="ARBA00022603"/>
    </source>
</evidence>
<dbReference type="GO" id="GO:0006281">
    <property type="term" value="P:DNA repair"/>
    <property type="evidence" value="ECO:0007669"/>
    <property type="project" value="UniProtKB-KW"/>
</dbReference>
<evidence type="ECO:0000259" key="7">
    <source>
        <dbReference type="Pfam" id="PF01035"/>
    </source>
</evidence>
<evidence type="ECO:0000313" key="8">
    <source>
        <dbReference type="EMBL" id="KFI67605.1"/>
    </source>
</evidence>
<comment type="caution">
    <text evidence="8">The sequence shown here is derived from an EMBL/GenBank/DDBJ whole genome shotgun (WGS) entry which is preliminary data.</text>
</comment>
<dbReference type="InterPro" id="IPR052520">
    <property type="entry name" value="ATL_DNA_repair"/>
</dbReference>
<dbReference type="GO" id="GO:0032259">
    <property type="term" value="P:methylation"/>
    <property type="evidence" value="ECO:0007669"/>
    <property type="project" value="UniProtKB-KW"/>
</dbReference>
<dbReference type="InterPro" id="IPR014048">
    <property type="entry name" value="MethylDNA_cys_MeTrfase_DNA-bd"/>
</dbReference>
<dbReference type="GO" id="GO:0003908">
    <property type="term" value="F:methylated-DNA-[protein]-cysteine S-methyltransferase activity"/>
    <property type="evidence" value="ECO:0007669"/>
    <property type="project" value="UniProtKB-EC"/>
</dbReference>
<dbReference type="PROSITE" id="PS00374">
    <property type="entry name" value="MGMT"/>
    <property type="match status" value="1"/>
</dbReference>
<dbReference type="Pfam" id="PF01035">
    <property type="entry name" value="DNA_binding_1"/>
    <property type="match status" value="1"/>
</dbReference>
<proteinExistence type="predicted"/>
<dbReference type="AlphaFoldDB" id="A0A087B9A5"/>
<protein>
    <submittedName>
        <fullName evidence="8">6-O-methylguanine DNA methyltransferase</fullName>
        <ecNumber evidence="8">2.1.1.63</ecNumber>
    </submittedName>
</protein>
<name>A0A087B9A5_9BIFI</name>
<dbReference type="PANTHER" id="PTHR42942">
    <property type="entry name" value="6-O-METHYLGUANINE DNA METHYLTRANSFERASE"/>
    <property type="match status" value="1"/>
</dbReference>
<dbReference type="eggNOG" id="COG3695">
    <property type="taxonomic scope" value="Bacteria"/>
</dbReference>
<evidence type="ECO:0000256" key="6">
    <source>
        <dbReference type="ARBA" id="ARBA00049348"/>
    </source>
</evidence>
<dbReference type="EMBL" id="JGZB01000010">
    <property type="protein sequence ID" value="KFI67605.1"/>
    <property type="molecule type" value="Genomic_DNA"/>
</dbReference>
<keyword evidence="5" id="KW-0234">DNA repair</keyword>
<accession>A0A087B9A5</accession>
<sequence>MTEGFSQAVYRIVSSIPAGRVATYGMVAELAGRPRAARMVGGVLHHNPEPGIIPCHRVVFRDGSVAPGFAFGGPGRQQALLEREGVRFIEGNDRNAGAPGPRVDLNACLWDGRTDATHSQG</sequence>
<dbReference type="SUPFAM" id="SSF46767">
    <property type="entry name" value="Methylated DNA-protein cysteine methyltransferase, C-terminal domain"/>
    <property type="match status" value="1"/>
</dbReference>
<dbReference type="NCBIfam" id="TIGR00589">
    <property type="entry name" value="ogt"/>
    <property type="match status" value="1"/>
</dbReference>
<keyword evidence="4" id="KW-0227">DNA damage</keyword>